<keyword evidence="1" id="KW-0805">Transcription regulation</keyword>
<comment type="caution">
    <text evidence="7">The sequence shown here is derived from an EMBL/GenBank/DDBJ whole genome shotgun (WGS) entry which is preliminary data.</text>
</comment>
<dbReference type="PANTHER" id="PTHR30136">
    <property type="entry name" value="HELIX-TURN-HELIX TRANSCRIPTIONAL REGULATOR, ICLR FAMILY"/>
    <property type="match status" value="1"/>
</dbReference>
<dbReference type="SMART" id="SM00346">
    <property type="entry name" value="HTH_ICLR"/>
    <property type="match status" value="1"/>
</dbReference>
<evidence type="ECO:0000256" key="3">
    <source>
        <dbReference type="ARBA" id="ARBA00023163"/>
    </source>
</evidence>
<dbReference type="EMBL" id="JABBFZ010000002">
    <property type="protein sequence ID" value="NML30225.1"/>
    <property type="molecule type" value="Genomic_DNA"/>
</dbReference>
<dbReference type="Gene3D" id="3.30.450.40">
    <property type="match status" value="1"/>
</dbReference>
<feature type="compositionally biased region" description="Basic and acidic residues" evidence="4">
    <location>
        <begin position="1"/>
        <end position="16"/>
    </location>
</feature>
<name>A0A7X9X2H7_9BURK</name>
<dbReference type="GO" id="GO:0003700">
    <property type="term" value="F:DNA-binding transcription factor activity"/>
    <property type="evidence" value="ECO:0007669"/>
    <property type="project" value="TreeGrafter"/>
</dbReference>
<protein>
    <submittedName>
        <fullName evidence="7">Helix-turn-helix domain-containing protein</fullName>
    </submittedName>
</protein>
<dbReference type="Gene3D" id="1.10.10.10">
    <property type="entry name" value="Winged helix-like DNA-binding domain superfamily/Winged helix DNA-binding domain"/>
    <property type="match status" value="1"/>
</dbReference>
<reference evidence="7 8" key="1">
    <citation type="submission" date="2020-04" db="EMBL/GenBank/DDBJ databases">
        <title>Paraburkholderia sp. G-4-1-8 isolated from soil.</title>
        <authorList>
            <person name="Dahal R.H."/>
        </authorList>
    </citation>
    <scope>NUCLEOTIDE SEQUENCE [LARGE SCALE GENOMIC DNA]</scope>
    <source>
        <strain evidence="7 8">G-4-1-8</strain>
    </source>
</reference>
<dbReference type="PROSITE" id="PS51078">
    <property type="entry name" value="ICLR_ED"/>
    <property type="match status" value="1"/>
</dbReference>
<gene>
    <name evidence="7" type="ORF">HHL14_05195</name>
</gene>
<evidence type="ECO:0000256" key="2">
    <source>
        <dbReference type="ARBA" id="ARBA00023125"/>
    </source>
</evidence>
<dbReference type="InterPro" id="IPR050707">
    <property type="entry name" value="HTH_MetabolicPath_Reg"/>
</dbReference>
<sequence length="292" mass="32394">MNKRNDPQQDDAKQDDATAQGPAIQSLARGLRVLALLGSGASFGFLQLQRESGLSKATTARILQTLEHEGWVSRRMVDGRYHLSGPTQATDAMTLALGRLTELAAEPLRRMQRETLWPSDISICDGFKMVILESNRGNGPLTINRRIMGLHPRMLWSAVGRAYLAACPLRERQRILKNLASSAHPDDLQVANKAWVRQVLADTESQGYGMRAADYPSPDQAFPGQLSALAVPIRVRGHVIACLSLIWIVSMANHRQIAGSYLELMRRTADAIGVEFEKHGFDKPLWLDSRFS</sequence>
<evidence type="ECO:0000313" key="7">
    <source>
        <dbReference type="EMBL" id="NML30225.1"/>
    </source>
</evidence>
<evidence type="ECO:0000259" key="5">
    <source>
        <dbReference type="PROSITE" id="PS51077"/>
    </source>
</evidence>
<evidence type="ECO:0000313" key="8">
    <source>
        <dbReference type="Proteomes" id="UP000583127"/>
    </source>
</evidence>
<dbReference type="InterPro" id="IPR005471">
    <property type="entry name" value="Tscrpt_reg_IclR_N"/>
</dbReference>
<dbReference type="AlphaFoldDB" id="A0A7X9X2H7"/>
<proteinExistence type="predicted"/>
<dbReference type="InterPro" id="IPR029016">
    <property type="entry name" value="GAF-like_dom_sf"/>
</dbReference>
<dbReference type="PANTHER" id="PTHR30136:SF23">
    <property type="entry name" value="DNA-BINDING TRANSCRIPTIONAL ACTIVATOR MHPR"/>
    <property type="match status" value="1"/>
</dbReference>
<evidence type="ECO:0000259" key="6">
    <source>
        <dbReference type="PROSITE" id="PS51078"/>
    </source>
</evidence>
<dbReference type="RefSeq" id="WP_169496505.1">
    <property type="nucleotide sequence ID" value="NZ_JABBFZ010000002.1"/>
</dbReference>
<dbReference type="GO" id="GO:0003677">
    <property type="term" value="F:DNA binding"/>
    <property type="evidence" value="ECO:0007669"/>
    <property type="project" value="UniProtKB-KW"/>
</dbReference>
<keyword evidence="2" id="KW-0238">DNA-binding</keyword>
<dbReference type="GO" id="GO:0045892">
    <property type="term" value="P:negative regulation of DNA-templated transcription"/>
    <property type="evidence" value="ECO:0007669"/>
    <property type="project" value="TreeGrafter"/>
</dbReference>
<dbReference type="Pfam" id="PF09339">
    <property type="entry name" value="HTH_IclR"/>
    <property type="match status" value="1"/>
</dbReference>
<dbReference type="SUPFAM" id="SSF46785">
    <property type="entry name" value="Winged helix' DNA-binding domain"/>
    <property type="match status" value="1"/>
</dbReference>
<feature type="region of interest" description="Disordered" evidence="4">
    <location>
        <begin position="1"/>
        <end position="21"/>
    </location>
</feature>
<evidence type="ECO:0000256" key="1">
    <source>
        <dbReference type="ARBA" id="ARBA00023015"/>
    </source>
</evidence>
<accession>A0A7X9X2H7</accession>
<keyword evidence="8" id="KW-1185">Reference proteome</keyword>
<dbReference type="InterPro" id="IPR014757">
    <property type="entry name" value="Tscrpt_reg_IclR_C"/>
</dbReference>
<dbReference type="InterPro" id="IPR036390">
    <property type="entry name" value="WH_DNA-bd_sf"/>
</dbReference>
<dbReference type="InterPro" id="IPR036388">
    <property type="entry name" value="WH-like_DNA-bd_sf"/>
</dbReference>
<feature type="domain" description="HTH iclR-type" evidence="5">
    <location>
        <begin position="24"/>
        <end position="85"/>
    </location>
</feature>
<organism evidence="7 8">
    <name type="scientific">Paraburkholderia antibiotica</name>
    <dbReference type="NCBI Taxonomy" id="2728839"/>
    <lineage>
        <taxon>Bacteria</taxon>
        <taxon>Pseudomonadati</taxon>
        <taxon>Pseudomonadota</taxon>
        <taxon>Betaproteobacteria</taxon>
        <taxon>Burkholderiales</taxon>
        <taxon>Burkholderiaceae</taxon>
        <taxon>Paraburkholderia</taxon>
    </lineage>
</organism>
<dbReference type="Proteomes" id="UP000583127">
    <property type="component" value="Unassembled WGS sequence"/>
</dbReference>
<keyword evidence="3" id="KW-0804">Transcription</keyword>
<dbReference type="PROSITE" id="PS51077">
    <property type="entry name" value="HTH_ICLR"/>
    <property type="match status" value="1"/>
</dbReference>
<feature type="domain" description="IclR-ED" evidence="6">
    <location>
        <begin position="88"/>
        <end position="278"/>
    </location>
</feature>
<dbReference type="SUPFAM" id="SSF55781">
    <property type="entry name" value="GAF domain-like"/>
    <property type="match status" value="1"/>
</dbReference>
<evidence type="ECO:0000256" key="4">
    <source>
        <dbReference type="SAM" id="MobiDB-lite"/>
    </source>
</evidence>